<reference evidence="3" key="2">
    <citation type="submission" date="2015-01" db="EMBL/GenBank/DDBJ databases">
        <title>Evolutionary Origins and Diversification of the Mycorrhizal Mutualists.</title>
        <authorList>
            <consortium name="DOE Joint Genome Institute"/>
            <consortium name="Mycorrhizal Genomics Consortium"/>
            <person name="Kohler A."/>
            <person name="Kuo A."/>
            <person name="Nagy L.G."/>
            <person name="Floudas D."/>
            <person name="Copeland A."/>
            <person name="Barry K.W."/>
            <person name="Cichocki N."/>
            <person name="Veneault-Fourrey C."/>
            <person name="LaButti K."/>
            <person name="Lindquist E.A."/>
            <person name="Lipzen A."/>
            <person name="Lundell T."/>
            <person name="Morin E."/>
            <person name="Murat C."/>
            <person name="Riley R."/>
            <person name="Ohm R."/>
            <person name="Sun H."/>
            <person name="Tunlid A."/>
            <person name="Henrissat B."/>
            <person name="Grigoriev I.V."/>
            <person name="Hibbett D.S."/>
            <person name="Martin F."/>
        </authorList>
    </citation>
    <scope>NUCLEOTIDE SEQUENCE [LARGE SCALE GENOMIC DNA]</scope>
    <source>
        <strain evidence="3">Zn</strain>
    </source>
</reference>
<protein>
    <submittedName>
        <fullName evidence="2">Uncharacterized protein</fullName>
    </submittedName>
</protein>
<feature type="compositionally biased region" description="Basic and acidic residues" evidence="1">
    <location>
        <begin position="49"/>
        <end position="60"/>
    </location>
</feature>
<feature type="region of interest" description="Disordered" evidence="1">
    <location>
        <begin position="1"/>
        <end position="72"/>
    </location>
</feature>
<gene>
    <name evidence="2" type="ORF">OIDMADRAFT_27068</name>
</gene>
<evidence type="ECO:0000256" key="1">
    <source>
        <dbReference type="SAM" id="MobiDB-lite"/>
    </source>
</evidence>
<evidence type="ECO:0000313" key="3">
    <source>
        <dbReference type="Proteomes" id="UP000054321"/>
    </source>
</evidence>
<dbReference type="AlphaFoldDB" id="A0A0C3HJP2"/>
<evidence type="ECO:0000313" key="2">
    <source>
        <dbReference type="EMBL" id="KIN02552.1"/>
    </source>
</evidence>
<reference evidence="2 3" key="1">
    <citation type="submission" date="2014-04" db="EMBL/GenBank/DDBJ databases">
        <authorList>
            <consortium name="DOE Joint Genome Institute"/>
            <person name="Kuo A."/>
            <person name="Martino E."/>
            <person name="Perotto S."/>
            <person name="Kohler A."/>
            <person name="Nagy L.G."/>
            <person name="Floudas D."/>
            <person name="Copeland A."/>
            <person name="Barry K.W."/>
            <person name="Cichocki N."/>
            <person name="Veneault-Fourrey C."/>
            <person name="LaButti K."/>
            <person name="Lindquist E.A."/>
            <person name="Lipzen A."/>
            <person name="Lundell T."/>
            <person name="Morin E."/>
            <person name="Murat C."/>
            <person name="Sun H."/>
            <person name="Tunlid A."/>
            <person name="Henrissat B."/>
            <person name="Grigoriev I.V."/>
            <person name="Hibbett D.S."/>
            <person name="Martin F."/>
            <person name="Nordberg H.P."/>
            <person name="Cantor M.N."/>
            <person name="Hua S.X."/>
        </authorList>
    </citation>
    <scope>NUCLEOTIDE SEQUENCE [LARGE SCALE GENOMIC DNA]</scope>
    <source>
        <strain evidence="2 3">Zn</strain>
    </source>
</reference>
<keyword evidence="3" id="KW-1185">Reference proteome</keyword>
<sequence>MNNQDVPPTTHDASDLSHSNGKRAAEELEGSPEYTQTIKRRIVQEGEDQNEHSEDGDNTRHYGMCETGPPNDDASREFYLIDAYEAGYLGGLANDSLVGAATSALDTADSAVIQHPSGWTPVTYL</sequence>
<proteinExistence type="predicted"/>
<dbReference type="HOGENOM" id="CLU_1993271_0_0_1"/>
<dbReference type="InParanoid" id="A0A0C3HJP2"/>
<name>A0A0C3HJP2_OIDMZ</name>
<dbReference type="Proteomes" id="UP000054321">
    <property type="component" value="Unassembled WGS sequence"/>
</dbReference>
<accession>A0A0C3HJP2</accession>
<dbReference type="EMBL" id="KN832874">
    <property type="protein sequence ID" value="KIN02552.1"/>
    <property type="molecule type" value="Genomic_DNA"/>
</dbReference>
<organism evidence="2 3">
    <name type="scientific">Oidiodendron maius (strain Zn)</name>
    <dbReference type="NCBI Taxonomy" id="913774"/>
    <lineage>
        <taxon>Eukaryota</taxon>
        <taxon>Fungi</taxon>
        <taxon>Dikarya</taxon>
        <taxon>Ascomycota</taxon>
        <taxon>Pezizomycotina</taxon>
        <taxon>Leotiomycetes</taxon>
        <taxon>Leotiomycetes incertae sedis</taxon>
        <taxon>Myxotrichaceae</taxon>
        <taxon>Oidiodendron</taxon>
    </lineage>
</organism>